<sequence length="90" mass="10292">MIPTDSTPFSQNSATKTLLMSYKFEQLPELYHDGEEPEVPEEEPDHPEDPPIQVPNSAKRQLPEEVSLLGDTEFNEDVEKGKKSFNFNAW</sequence>
<reference evidence="2" key="1">
    <citation type="journal article" date="2013" name="Genetics">
        <title>The draft genome and transcriptome of Panagrellus redivivus are shaped by the harsh demands of a free-living lifestyle.</title>
        <authorList>
            <person name="Srinivasan J."/>
            <person name="Dillman A.R."/>
            <person name="Macchietto M.G."/>
            <person name="Heikkinen L."/>
            <person name="Lakso M."/>
            <person name="Fracchia K.M."/>
            <person name="Antoshechkin I."/>
            <person name="Mortazavi A."/>
            <person name="Wong G."/>
            <person name="Sternberg P.W."/>
        </authorList>
    </citation>
    <scope>NUCLEOTIDE SEQUENCE [LARGE SCALE GENOMIC DNA]</scope>
    <source>
        <strain evidence="2">MT8872</strain>
    </source>
</reference>
<dbReference type="WBParaSite" id="Pan_g6833.t1">
    <property type="protein sequence ID" value="Pan_g6833.t1"/>
    <property type="gene ID" value="Pan_g6833"/>
</dbReference>
<accession>A0A7E4W6C9</accession>
<reference evidence="3" key="2">
    <citation type="submission" date="2020-10" db="UniProtKB">
        <authorList>
            <consortium name="WormBaseParasite"/>
        </authorList>
    </citation>
    <scope>IDENTIFICATION</scope>
</reference>
<evidence type="ECO:0000256" key="1">
    <source>
        <dbReference type="SAM" id="MobiDB-lite"/>
    </source>
</evidence>
<evidence type="ECO:0000313" key="2">
    <source>
        <dbReference type="Proteomes" id="UP000492821"/>
    </source>
</evidence>
<feature type="region of interest" description="Disordered" evidence="1">
    <location>
        <begin position="29"/>
        <end position="61"/>
    </location>
</feature>
<protein>
    <submittedName>
        <fullName evidence="3">AGC-kinase C-terminal domain-containing protein</fullName>
    </submittedName>
</protein>
<evidence type="ECO:0000313" key="3">
    <source>
        <dbReference type="WBParaSite" id="Pan_g6833.t1"/>
    </source>
</evidence>
<dbReference type="Proteomes" id="UP000492821">
    <property type="component" value="Unassembled WGS sequence"/>
</dbReference>
<keyword evidence="2" id="KW-1185">Reference proteome</keyword>
<proteinExistence type="predicted"/>
<organism evidence="2 3">
    <name type="scientific">Panagrellus redivivus</name>
    <name type="common">Microworm</name>
    <dbReference type="NCBI Taxonomy" id="6233"/>
    <lineage>
        <taxon>Eukaryota</taxon>
        <taxon>Metazoa</taxon>
        <taxon>Ecdysozoa</taxon>
        <taxon>Nematoda</taxon>
        <taxon>Chromadorea</taxon>
        <taxon>Rhabditida</taxon>
        <taxon>Tylenchina</taxon>
        <taxon>Panagrolaimomorpha</taxon>
        <taxon>Panagrolaimoidea</taxon>
        <taxon>Panagrolaimidae</taxon>
        <taxon>Panagrellus</taxon>
    </lineage>
</organism>
<feature type="compositionally biased region" description="Acidic residues" evidence="1">
    <location>
        <begin position="35"/>
        <end position="46"/>
    </location>
</feature>
<name>A0A7E4W6C9_PANRE</name>
<dbReference type="AlphaFoldDB" id="A0A7E4W6C9"/>